<sequence length="35" mass="3951">MECFGLAKVCNHLQLPFYSFFALTNTVGPLGSEEW</sequence>
<dbReference type="EMBL" id="AHNY02000300">
    <property type="protein sequence ID" value="EMY22442.1"/>
    <property type="molecule type" value="Genomic_DNA"/>
</dbReference>
<evidence type="ECO:0000313" key="2">
    <source>
        <dbReference type="Proteomes" id="UP000012220"/>
    </source>
</evidence>
<reference evidence="1 2" key="1">
    <citation type="submission" date="2013-02" db="EMBL/GenBank/DDBJ databases">
        <authorList>
            <person name="Harkins D.M."/>
            <person name="Durkin A.S."/>
            <person name="Brinkac L.M."/>
            <person name="Haft D.H."/>
            <person name="Selengut J.D."/>
            <person name="Sanka R."/>
            <person name="DePew J."/>
            <person name="Purushe J."/>
            <person name="Picardeau M."/>
            <person name="Werts C."/>
            <person name="Goarant C."/>
            <person name="Vinetz J.M."/>
            <person name="Sutton G.G."/>
            <person name="Nierman W.C."/>
            <person name="Fouts D.E."/>
        </authorList>
    </citation>
    <scope>NUCLEOTIDE SEQUENCE [LARGE SCALE GENOMIC DNA]</scope>
    <source>
        <strain evidence="1 2">200703203</strain>
    </source>
</reference>
<comment type="caution">
    <text evidence="1">The sequence shown here is derived from an EMBL/GenBank/DDBJ whole genome shotgun (WGS) entry which is preliminary data.</text>
</comment>
<feature type="non-terminal residue" evidence="1">
    <location>
        <position position="35"/>
    </location>
</feature>
<dbReference type="InterPro" id="IPR035994">
    <property type="entry name" value="Nucleoside_phosphorylase_sf"/>
</dbReference>
<evidence type="ECO:0000313" key="1">
    <source>
        <dbReference type="EMBL" id="EMY22442.1"/>
    </source>
</evidence>
<dbReference type="GO" id="GO:0003824">
    <property type="term" value="F:catalytic activity"/>
    <property type="evidence" value="ECO:0007669"/>
    <property type="project" value="InterPro"/>
</dbReference>
<name>N1UC69_LEPIR</name>
<dbReference type="SUPFAM" id="SSF53167">
    <property type="entry name" value="Purine and uridine phosphorylases"/>
    <property type="match status" value="1"/>
</dbReference>
<dbReference type="Proteomes" id="UP000012220">
    <property type="component" value="Unassembled WGS sequence"/>
</dbReference>
<accession>N1UC69</accession>
<gene>
    <name evidence="1" type="ORF">LEP1GSC115_0021</name>
</gene>
<organism evidence="1 2">
    <name type="scientific">Leptospira interrogans serovar Australis str. 200703203</name>
    <dbReference type="NCBI Taxonomy" id="1085541"/>
    <lineage>
        <taxon>Bacteria</taxon>
        <taxon>Pseudomonadati</taxon>
        <taxon>Spirochaetota</taxon>
        <taxon>Spirochaetia</taxon>
        <taxon>Leptospirales</taxon>
        <taxon>Leptospiraceae</taxon>
        <taxon>Leptospira</taxon>
    </lineage>
</organism>
<dbReference type="AlphaFoldDB" id="N1UC69"/>
<dbReference type="GO" id="GO:0009116">
    <property type="term" value="P:nucleoside metabolic process"/>
    <property type="evidence" value="ECO:0007669"/>
    <property type="project" value="InterPro"/>
</dbReference>
<proteinExistence type="predicted"/>
<protein>
    <submittedName>
        <fullName evidence="1">Uncharacterized protein</fullName>
    </submittedName>
</protein>